<feature type="compositionally biased region" description="Basic and acidic residues" evidence="7">
    <location>
        <begin position="218"/>
        <end position="227"/>
    </location>
</feature>
<proteinExistence type="predicted"/>
<comment type="caution">
    <text evidence="10">The sequence shown here is derived from an EMBL/GenBank/DDBJ whole genome shotgun (WGS) entry which is preliminary data.</text>
</comment>
<keyword evidence="4" id="KW-0256">Endoplasmic reticulum</keyword>
<evidence type="ECO:0000313" key="10">
    <source>
        <dbReference type="EMBL" id="KAK2952908.1"/>
    </source>
</evidence>
<feature type="compositionally biased region" description="Polar residues" evidence="7">
    <location>
        <begin position="235"/>
        <end position="244"/>
    </location>
</feature>
<evidence type="ECO:0000256" key="2">
    <source>
        <dbReference type="ARBA" id="ARBA00022692"/>
    </source>
</evidence>
<evidence type="ECO:0000256" key="3">
    <source>
        <dbReference type="ARBA" id="ARBA00022729"/>
    </source>
</evidence>
<reference evidence="10 11" key="1">
    <citation type="journal article" date="2022" name="bioRxiv">
        <title>Genomics of Preaxostyla Flagellates Illuminates Evolutionary Transitions and the Path Towards Mitochondrial Loss.</title>
        <authorList>
            <person name="Novak L.V.F."/>
            <person name="Treitli S.C."/>
            <person name="Pyrih J."/>
            <person name="Halakuc P."/>
            <person name="Pipaliya S.V."/>
            <person name="Vacek V."/>
            <person name="Brzon O."/>
            <person name="Soukal P."/>
            <person name="Eme L."/>
            <person name="Dacks J.B."/>
            <person name="Karnkowska A."/>
            <person name="Elias M."/>
            <person name="Hampl V."/>
        </authorList>
    </citation>
    <scope>NUCLEOTIDE SEQUENCE [LARGE SCALE GENOMIC DNA]</scope>
    <source>
        <strain evidence="10">NAU3</strain>
        <tissue evidence="10">Gut</tissue>
    </source>
</reference>
<keyword evidence="11" id="KW-1185">Reference proteome</keyword>
<evidence type="ECO:0000256" key="6">
    <source>
        <dbReference type="ARBA" id="ARBA00023136"/>
    </source>
</evidence>
<evidence type="ECO:0000313" key="11">
    <source>
        <dbReference type="Proteomes" id="UP001281761"/>
    </source>
</evidence>
<feature type="region of interest" description="Disordered" evidence="7">
    <location>
        <begin position="215"/>
        <end position="267"/>
    </location>
</feature>
<keyword evidence="6 8" id="KW-0472">Membrane</keyword>
<evidence type="ECO:0000256" key="8">
    <source>
        <dbReference type="SAM" id="Phobius"/>
    </source>
</evidence>
<evidence type="ECO:0000256" key="9">
    <source>
        <dbReference type="SAM" id="SignalP"/>
    </source>
</evidence>
<dbReference type="EMBL" id="JARBJD010000097">
    <property type="protein sequence ID" value="KAK2952908.1"/>
    <property type="molecule type" value="Genomic_DNA"/>
</dbReference>
<feature type="signal peptide" evidence="9">
    <location>
        <begin position="1"/>
        <end position="16"/>
    </location>
</feature>
<accession>A0ABQ9XNJ8</accession>
<evidence type="ECO:0000256" key="7">
    <source>
        <dbReference type="SAM" id="MobiDB-lite"/>
    </source>
</evidence>
<dbReference type="PANTHER" id="PTHR12924:SF0">
    <property type="entry name" value="TRANSLOCON-ASSOCIATED PROTEIN SUBUNIT ALPHA"/>
    <property type="match status" value="1"/>
</dbReference>
<evidence type="ECO:0000256" key="4">
    <source>
        <dbReference type="ARBA" id="ARBA00022824"/>
    </source>
</evidence>
<keyword evidence="3 9" id="KW-0732">Signal</keyword>
<feature type="chain" id="PRO_5046891378" evidence="9">
    <location>
        <begin position="17"/>
        <end position="267"/>
    </location>
</feature>
<keyword evidence="2 8" id="KW-0812">Transmembrane</keyword>
<evidence type="ECO:0000256" key="5">
    <source>
        <dbReference type="ARBA" id="ARBA00022989"/>
    </source>
</evidence>
<feature type="compositionally biased region" description="Basic and acidic residues" evidence="7">
    <location>
        <begin position="251"/>
        <end position="261"/>
    </location>
</feature>
<comment type="subcellular location">
    <subcellularLocation>
        <location evidence="1">Endoplasmic reticulum membrane</location>
        <topology evidence="1">Single-pass type I membrane protein</topology>
    </subcellularLocation>
</comment>
<dbReference type="Proteomes" id="UP001281761">
    <property type="component" value="Unassembled WGS sequence"/>
</dbReference>
<organism evidence="10 11">
    <name type="scientific">Blattamonas nauphoetae</name>
    <dbReference type="NCBI Taxonomy" id="2049346"/>
    <lineage>
        <taxon>Eukaryota</taxon>
        <taxon>Metamonada</taxon>
        <taxon>Preaxostyla</taxon>
        <taxon>Oxymonadida</taxon>
        <taxon>Blattamonas</taxon>
    </lineage>
</organism>
<protein>
    <submittedName>
        <fullName evidence="10">Translocon-associated protein subunit alpha</fullName>
    </submittedName>
</protein>
<gene>
    <name evidence="10" type="ORF">BLNAU_12084</name>
</gene>
<name>A0ABQ9XNJ8_9EUKA</name>
<keyword evidence="5 8" id="KW-1133">Transmembrane helix</keyword>
<feature type="transmembrane region" description="Helical" evidence="8">
    <location>
        <begin position="185"/>
        <end position="204"/>
    </location>
</feature>
<dbReference type="PANTHER" id="PTHR12924">
    <property type="entry name" value="TRANSLOCON-ASSOCIATED PROTEIN, ALPHA SUBUNIT"/>
    <property type="match status" value="1"/>
</dbReference>
<dbReference type="InterPro" id="IPR005595">
    <property type="entry name" value="TRAP_alpha"/>
</dbReference>
<dbReference type="Pfam" id="PF03896">
    <property type="entry name" value="TRAP_alpha"/>
    <property type="match status" value="1"/>
</dbReference>
<sequence>MITLFLICLFTAPFRCQEDDSDDVEDVPPTRSAQSYSFRPGEFHDATDLLENIQKPKDEIKAASKLLAQHENDEIFPGDVLSILIGVENQDTDAIVLSEIVTVLTDPFERSRFVRNYSALHLNVTIESEQTHVVEYMFKMDPRINPVEYGLIAYIYYNDLKGKEYTTVAINQTILIKDKPATINAQRFLIIVAVLTIIIVVGVLSRKSIAKCLKGQGKKSDKPKEEKEEQEEWLSGTNSASYKKSPSRRAPTVDRTYDLRSRTPKKQ</sequence>
<evidence type="ECO:0000256" key="1">
    <source>
        <dbReference type="ARBA" id="ARBA00004115"/>
    </source>
</evidence>